<keyword evidence="1" id="KW-1133">Transmembrane helix</keyword>
<dbReference type="EMBL" id="LXQA010163971">
    <property type="protein sequence ID" value="MCI28174.1"/>
    <property type="molecule type" value="Genomic_DNA"/>
</dbReference>
<protein>
    <submittedName>
        <fullName evidence="2">Uncharacterized protein</fullName>
    </submittedName>
</protein>
<dbReference type="AlphaFoldDB" id="A0A392QWF0"/>
<organism evidence="2 3">
    <name type="scientific">Trifolium medium</name>
    <dbReference type="NCBI Taxonomy" id="97028"/>
    <lineage>
        <taxon>Eukaryota</taxon>
        <taxon>Viridiplantae</taxon>
        <taxon>Streptophyta</taxon>
        <taxon>Embryophyta</taxon>
        <taxon>Tracheophyta</taxon>
        <taxon>Spermatophyta</taxon>
        <taxon>Magnoliopsida</taxon>
        <taxon>eudicotyledons</taxon>
        <taxon>Gunneridae</taxon>
        <taxon>Pentapetalae</taxon>
        <taxon>rosids</taxon>
        <taxon>fabids</taxon>
        <taxon>Fabales</taxon>
        <taxon>Fabaceae</taxon>
        <taxon>Papilionoideae</taxon>
        <taxon>50 kb inversion clade</taxon>
        <taxon>NPAAA clade</taxon>
        <taxon>Hologalegina</taxon>
        <taxon>IRL clade</taxon>
        <taxon>Trifolieae</taxon>
        <taxon>Trifolium</taxon>
    </lineage>
</organism>
<comment type="caution">
    <text evidence="2">The sequence shown here is derived from an EMBL/GenBank/DDBJ whole genome shotgun (WGS) entry which is preliminary data.</text>
</comment>
<sequence length="146" mass="16932">HSIILHGINPNRSISLNKTKNERNAFTVTRVTFFSVEQQIHRRTFPFRAATADDHIGHRSDRAVSDRPHRSRFRSPYLCLRSRFRSDCALLRSCSTAAPLFMTSFCAAVDSQHLQFFRRACSPFYSVLIVIPSSLLTHWFLTVFTW</sequence>
<keyword evidence="3" id="KW-1185">Reference proteome</keyword>
<keyword evidence="1" id="KW-0472">Membrane</keyword>
<feature type="non-terminal residue" evidence="2">
    <location>
        <position position="1"/>
    </location>
</feature>
<feature type="transmembrane region" description="Helical" evidence="1">
    <location>
        <begin position="124"/>
        <end position="144"/>
    </location>
</feature>
<name>A0A392QWF0_9FABA</name>
<proteinExistence type="predicted"/>
<evidence type="ECO:0000256" key="1">
    <source>
        <dbReference type="SAM" id="Phobius"/>
    </source>
</evidence>
<evidence type="ECO:0000313" key="2">
    <source>
        <dbReference type="EMBL" id="MCI28174.1"/>
    </source>
</evidence>
<dbReference type="Proteomes" id="UP000265520">
    <property type="component" value="Unassembled WGS sequence"/>
</dbReference>
<reference evidence="2 3" key="1">
    <citation type="journal article" date="2018" name="Front. Plant Sci.">
        <title>Red Clover (Trifolium pratense) and Zigzag Clover (T. medium) - A Picture of Genomic Similarities and Differences.</title>
        <authorList>
            <person name="Dluhosova J."/>
            <person name="Istvanek J."/>
            <person name="Nedelnik J."/>
            <person name="Repkova J."/>
        </authorList>
    </citation>
    <scope>NUCLEOTIDE SEQUENCE [LARGE SCALE GENOMIC DNA]</scope>
    <source>
        <strain evidence="3">cv. 10/8</strain>
        <tissue evidence="2">Leaf</tissue>
    </source>
</reference>
<accession>A0A392QWF0</accession>
<evidence type="ECO:0000313" key="3">
    <source>
        <dbReference type="Proteomes" id="UP000265520"/>
    </source>
</evidence>
<keyword evidence="1" id="KW-0812">Transmembrane</keyword>